<dbReference type="AlphaFoldDB" id="A0A4P6V2K5"/>
<dbReference type="KEGG" id="rpod:E0E05_10135"/>
<sequence>MSADRVNAAGPALARPLHRRRHGERDAAIRAAMAQIPSPKGESDTMRQKGTRLVFDYWNDLRDRRPAPARNEIAPAALGRSLANVFILDAGGQTARFRLAGTWLGSVFGREMTGEPFAALFDRDDRALIARLVAAVAAESAVAVLDLHATAEGGRASDLELVLLPLSDEPGRILGAIHAYRPAFWHGAHPLGPARLTGLRVMDADRSLFGMPGRPAIAMPQARLAERPQARRLLRVIEGNAQRDRRRAHDHDGRPHLRIVGAGRRSSDPV</sequence>
<feature type="region of interest" description="Disordered" evidence="1">
    <location>
        <begin position="1"/>
        <end position="22"/>
    </location>
</feature>
<dbReference type="Proteomes" id="UP000293719">
    <property type="component" value="Chromosome"/>
</dbReference>
<reference evidence="2 3" key="1">
    <citation type="journal article" date="2017" name="Int. J. Syst. Evol. Microbiol.">
        <title>Roseitalea porphyridii gen. nov., sp. nov., isolated from a red alga, and reclassification of Hoeflea suaedae Chung et al. 2013 as Pseudohoeflea suaedae gen. nov., comb. nov.</title>
        <authorList>
            <person name="Hyeon J.W."/>
            <person name="Jeong S.E."/>
            <person name="Baek K."/>
            <person name="Jeon C.O."/>
        </authorList>
    </citation>
    <scope>NUCLEOTIDE SEQUENCE [LARGE SCALE GENOMIC DNA]</scope>
    <source>
        <strain evidence="2 3">MA7-20</strain>
    </source>
</reference>
<gene>
    <name evidence="2" type="ORF">E0E05_10135</name>
</gene>
<evidence type="ECO:0000313" key="2">
    <source>
        <dbReference type="EMBL" id="QBK30919.1"/>
    </source>
</evidence>
<organism evidence="2 3">
    <name type="scientific">Roseitalea porphyridii</name>
    <dbReference type="NCBI Taxonomy" id="1852022"/>
    <lineage>
        <taxon>Bacteria</taxon>
        <taxon>Pseudomonadati</taxon>
        <taxon>Pseudomonadota</taxon>
        <taxon>Alphaproteobacteria</taxon>
        <taxon>Hyphomicrobiales</taxon>
        <taxon>Ahrensiaceae</taxon>
        <taxon>Roseitalea</taxon>
    </lineage>
</organism>
<accession>A0A4P6V2K5</accession>
<dbReference type="InterPro" id="IPR009922">
    <property type="entry name" value="DUF1457"/>
</dbReference>
<feature type="compositionally biased region" description="Basic and acidic residues" evidence="1">
    <location>
        <begin position="241"/>
        <end position="255"/>
    </location>
</feature>
<keyword evidence="3" id="KW-1185">Reference proteome</keyword>
<name>A0A4P6V2K5_9HYPH</name>
<feature type="region of interest" description="Disordered" evidence="1">
    <location>
        <begin position="238"/>
        <end position="270"/>
    </location>
</feature>
<protein>
    <submittedName>
        <fullName evidence="2">PAS domain-containing protein</fullName>
    </submittedName>
</protein>
<dbReference type="Pfam" id="PF07310">
    <property type="entry name" value="PAS_5"/>
    <property type="match status" value="1"/>
</dbReference>
<proteinExistence type="predicted"/>
<dbReference type="EMBL" id="CP036532">
    <property type="protein sequence ID" value="QBK30919.1"/>
    <property type="molecule type" value="Genomic_DNA"/>
</dbReference>
<evidence type="ECO:0000313" key="3">
    <source>
        <dbReference type="Proteomes" id="UP000293719"/>
    </source>
</evidence>
<evidence type="ECO:0000256" key="1">
    <source>
        <dbReference type="SAM" id="MobiDB-lite"/>
    </source>
</evidence>